<accession>A0ABQ0KX87</accession>
<protein>
    <submittedName>
        <fullName evidence="1">Uncharacterized protein</fullName>
    </submittedName>
</protein>
<keyword evidence="2" id="KW-1185">Reference proteome</keyword>
<dbReference type="Proteomes" id="UP000815677">
    <property type="component" value="Unassembled WGS sequence"/>
</dbReference>
<sequence length="165" mass="18062">MEHLVRLVFNHVPPLLGALDEPRRAVLPNQGEILRAQSLLREREGQGPRASEHDAERVVPRVRAVWRGGKVGDERVLAHVLPGVCGHVEGKWAGVGVEGEAGRTLGIKGQVVDAHNALKALVFSQNPFLHTSSPSVALKHTPPVATFGEKCRCRPPRWRPANSQR</sequence>
<reference evidence="1" key="1">
    <citation type="submission" date="2014-09" db="EMBL/GenBank/DDBJ databases">
        <title>Genome sequence of the luminous mushroom Mycena chlorophos for searching fungal bioluminescence genes.</title>
        <authorList>
            <person name="Tanaka Y."/>
            <person name="Kasuga D."/>
            <person name="Oba Y."/>
            <person name="Hase S."/>
            <person name="Sato K."/>
            <person name="Oba Y."/>
            <person name="Sakakibara Y."/>
        </authorList>
    </citation>
    <scope>NUCLEOTIDE SEQUENCE</scope>
</reference>
<gene>
    <name evidence="1" type="ORF">MCHLO_01094</name>
</gene>
<evidence type="ECO:0000313" key="2">
    <source>
        <dbReference type="Proteomes" id="UP000815677"/>
    </source>
</evidence>
<organism evidence="1 2">
    <name type="scientific">Mycena chlorophos</name>
    <name type="common">Agaric fungus</name>
    <name type="synonym">Agaricus chlorophos</name>
    <dbReference type="NCBI Taxonomy" id="658473"/>
    <lineage>
        <taxon>Eukaryota</taxon>
        <taxon>Fungi</taxon>
        <taxon>Dikarya</taxon>
        <taxon>Basidiomycota</taxon>
        <taxon>Agaricomycotina</taxon>
        <taxon>Agaricomycetes</taxon>
        <taxon>Agaricomycetidae</taxon>
        <taxon>Agaricales</taxon>
        <taxon>Marasmiineae</taxon>
        <taxon>Mycenaceae</taxon>
        <taxon>Mycena</taxon>
    </lineage>
</organism>
<proteinExistence type="predicted"/>
<dbReference type="EMBL" id="DF838976">
    <property type="protein sequence ID" value="GAT43413.1"/>
    <property type="molecule type" value="Genomic_DNA"/>
</dbReference>
<evidence type="ECO:0000313" key="1">
    <source>
        <dbReference type="EMBL" id="GAT43413.1"/>
    </source>
</evidence>
<name>A0ABQ0KX87_MYCCL</name>